<evidence type="ECO:0000313" key="1">
    <source>
        <dbReference type="EMBL" id="MDT0604574.1"/>
    </source>
</evidence>
<evidence type="ECO:0000313" key="2">
    <source>
        <dbReference type="Proteomes" id="UP001266357"/>
    </source>
</evidence>
<protein>
    <submittedName>
        <fullName evidence="1">Uncharacterized protein</fullName>
    </submittedName>
</protein>
<accession>A0ABU3A3P2</accession>
<reference evidence="1 2" key="1">
    <citation type="submission" date="2023-09" db="EMBL/GenBank/DDBJ databases">
        <authorList>
            <person name="Rey-Velasco X."/>
        </authorList>
    </citation>
    <scope>NUCLEOTIDE SEQUENCE [LARGE SCALE GENOMIC DNA]</scope>
    <source>
        <strain evidence="1 2">W431</strain>
    </source>
</reference>
<keyword evidence="2" id="KW-1185">Reference proteome</keyword>
<gene>
    <name evidence="1" type="ORF">RM573_13270</name>
</gene>
<dbReference type="EMBL" id="JAVRIF010000007">
    <property type="protein sequence ID" value="MDT0604574.1"/>
    <property type="molecule type" value="Genomic_DNA"/>
</dbReference>
<comment type="caution">
    <text evidence="1">The sequence shown here is derived from an EMBL/GenBank/DDBJ whole genome shotgun (WGS) entry which is preliminary data.</text>
</comment>
<organism evidence="1 2">
    <name type="scientific">Thalassotalea castellviae</name>
    <dbReference type="NCBI Taxonomy" id="3075612"/>
    <lineage>
        <taxon>Bacteria</taxon>
        <taxon>Pseudomonadati</taxon>
        <taxon>Pseudomonadota</taxon>
        <taxon>Gammaproteobacteria</taxon>
        <taxon>Alteromonadales</taxon>
        <taxon>Colwelliaceae</taxon>
        <taxon>Thalassotalea</taxon>
    </lineage>
</organism>
<name>A0ABU3A3P2_9GAMM</name>
<sequence length="223" mass="25886">MLNEPLENGYSFIETPFSFRNCCWFCAEPAAKVFHFPQSNNYVVNCPHPPLSLRTCQECYLPANKSRANAIWFVFKEVKSFLIKQYQKDLAIGINWTQEELANSEFEGGNFAGFQRSAWFMYEVAKKRVNFQGWPLIVDGINIEELQYSEEKSFSFDNIEYPCIDDAINHYAQAFFIPVDYFKEVLVAVGLERFAYAVRFCRLLVGTTPNERKAALKNLIEDE</sequence>
<proteinExistence type="predicted"/>
<dbReference type="RefSeq" id="WP_311582905.1">
    <property type="nucleotide sequence ID" value="NZ_JAVRIF010000007.1"/>
</dbReference>
<dbReference type="Proteomes" id="UP001266357">
    <property type="component" value="Unassembled WGS sequence"/>
</dbReference>